<sequence length="363" mass="42094">MAIVDKLFSLKEITSSKLSKNNLETYSLLWLDSLVDCKENIDAQVKLRSSINHLAVFKETDQCEQHIQSLSQQDRAVLIVNNSLGQQLVPRIHQFRQIVSIFIYCKDQEEYQQWTKSFSKIKSIIVQLDELITQIQSGQIRRVQNKVDEPISINIFNMNIDYGQSTGKLNGEFVHSQLLIDSLLRMKSSATDKNDLVSLCRKEYYDNNTQLGIVQEFEENYSSDRSLWWYTKETFLYRLLNKALRVQNIDLLFLFRFFIRDIERELNQHRCLTSLLLYRGQLMSNKELQVLKDSIGQLISMNSFLSTSINRSLATFYLGESTVNDDLQKVLFEIDADCTRQGVKPFANISLLSTNDVGINLPN</sequence>
<evidence type="ECO:0000313" key="4">
    <source>
        <dbReference type="Proteomes" id="UP000663852"/>
    </source>
</evidence>
<organism evidence="1 4">
    <name type="scientific">Adineta ricciae</name>
    <name type="common">Rotifer</name>
    <dbReference type="NCBI Taxonomy" id="249248"/>
    <lineage>
        <taxon>Eukaryota</taxon>
        <taxon>Metazoa</taxon>
        <taxon>Spiralia</taxon>
        <taxon>Gnathifera</taxon>
        <taxon>Rotifera</taxon>
        <taxon>Eurotatoria</taxon>
        <taxon>Bdelloidea</taxon>
        <taxon>Adinetida</taxon>
        <taxon>Adinetidae</taxon>
        <taxon>Adineta</taxon>
    </lineage>
</organism>
<name>A0A815F6I8_ADIRI</name>
<keyword evidence="3" id="KW-1185">Reference proteome</keyword>
<evidence type="ECO:0000313" key="1">
    <source>
        <dbReference type="EMBL" id="CAF1321851.1"/>
    </source>
</evidence>
<dbReference type="PROSITE" id="PS51996">
    <property type="entry name" value="TR_MART"/>
    <property type="match status" value="1"/>
</dbReference>
<evidence type="ECO:0000313" key="3">
    <source>
        <dbReference type="Proteomes" id="UP000663828"/>
    </source>
</evidence>
<evidence type="ECO:0000313" key="2">
    <source>
        <dbReference type="EMBL" id="CAF1397353.1"/>
    </source>
</evidence>
<dbReference type="SUPFAM" id="SSF56399">
    <property type="entry name" value="ADP-ribosylation"/>
    <property type="match status" value="1"/>
</dbReference>
<dbReference type="EMBL" id="CAJNOR010003279">
    <property type="protein sequence ID" value="CAF1397353.1"/>
    <property type="molecule type" value="Genomic_DNA"/>
</dbReference>
<proteinExistence type="predicted"/>
<gene>
    <name evidence="1" type="ORF">EDS130_LOCUS31706</name>
    <name evidence="2" type="ORF">XAT740_LOCUS33942</name>
</gene>
<accession>A0A815F6I8</accession>
<dbReference type="OrthoDB" id="10060770at2759"/>
<dbReference type="Gene3D" id="3.90.176.10">
    <property type="entry name" value="Toxin ADP-ribosyltransferase, Chain A, domain 1"/>
    <property type="match status" value="1"/>
</dbReference>
<protein>
    <submittedName>
        <fullName evidence="1">Uncharacterized protein</fullName>
    </submittedName>
</protein>
<dbReference type="EMBL" id="CAJNOJ010000235">
    <property type="protein sequence ID" value="CAF1321851.1"/>
    <property type="molecule type" value="Genomic_DNA"/>
</dbReference>
<dbReference type="Proteomes" id="UP000663828">
    <property type="component" value="Unassembled WGS sequence"/>
</dbReference>
<dbReference type="Proteomes" id="UP000663852">
    <property type="component" value="Unassembled WGS sequence"/>
</dbReference>
<dbReference type="AlphaFoldDB" id="A0A815F6I8"/>
<comment type="caution">
    <text evidence="1">The sequence shown here is derived from an EMBL/GenBank/DDBJ whole genome shotgun (WGS) entry which is preliminary data.</text>
</comment>
<reference evidence="1" key="1">
    <citation type="submission" date="2021-02" db="EMBL/GenBank/DDBJ databases">
        <authorList>
            <person name="Nowell W R."/>
        </authorList>
    </citation>
    <scope>NUCLEOTIDE SEQUENCE</scope>
</reference>